<keyword evidence="3" id="KW-1185">Reference proteome</keyword>
<organism evidence="2 3">
    <name type="scientific">Trichonephila inaurata madagascariensis</name>
    <dbReference type="NCBI Taxonomy" id="2747483"/>
    <lineage>
        <taxon>Eukaryota</taxon>
        <taxon>Metazoa</taxon>
        <taxon>Ecdysozoa</taxon>
        <taxon>Arthropoda</taxon>
        <taxon>Chelicerata</taxon>
        <taxon>Arachnida</taxon>
        <taxon>Araneae</taxon>
        <taxon>Araneomorphae</taxon>
        <taxon>Entelegynae</taxon>
        <taxon>Araneoidea</taxon>
        <taxon>Nephilidae</taxon>
        <taxon>Trichonephila</taxon>
        <taxon>Trichonephila inaurata</taxon>
    </lineage>
</organism>
<protein>
    <submittedName>
        <fullName evidence="2">Uncharacterized protein</fullName>
    </submittedName>
</protein>
<feature type="region of interest" description="Disordered" evidence="1">
    <location>
        <begin position="1"/>
        <end position="28"/>
    </location>
</feature>
<evidence type="ECO:0000313" key="3">
    <source>
        <dbReference type="Proteomes" id="UP000886998"/>
    </source>
</evidence>
<dbReference type="EMBL" id="BMAV01023255">
    <property type="protein sequence ID" value="GFY78879.1"/>
    <property type="molecule type" value="Genomic_DNA"/>
</dbReference>
<dbReference type="Proteomes" id="UP000886998">
    <property type="component" value="Unassembled WGS sequence"/>
</dbReference>
<name>A0A8X6YW17_9ARAC</name>
<comment type="caution">
    <text evidence="2">The sequence shown here is derived from an EMBL/GenBank/DDBJ whole genome shotgun (WGS) entry which is preliminary data.</text>
</comment>
<gene>
    <name evidence="2" type="ORF">TNIN_470601</name>
</gene>
<evidence type="ECO:0000313" key="2">
    <source>
        <dbReference type="EMBL" id="GFY78879.1"/>
    </source>
</evidence>
<proteinExistence type="predicted"/>
<dbReference type="AlphaFoldDB" id="A0A8X6YW17"/>
<accession>A0A8X6YW17</accession>
<reference evidence="2" key="1">
    <citation type="submission" date="2020-08" db="EMBL/GenBank/DDBJ databases">
        <title>Multicomponent nature underlies the extraordinary mechanical properties of spider dragline silk.</title>
        <authorList>
            <person name="Kono N."/>
            <person name="Nakamura H."/>
            <person name="Mori M."/>
            <person name="Yoshida Y."/>
            <person name="Ohtoshi R."/>
            <person name="Malay A.D."/>
            <person name="Moran D.A.P."/>
            <person name="Tomita M."/>
            <person name="Numata K."/>
            <person name="Arakawa K."/>
        </authorList>
    </citation>
    <scope>NUCLEOTIDE SEQUENCE</scope>
</reference>
<evidence type="ECO:0000256" key="1">
    <source>
        <dbReference type="SAM" id="MobiDB-lite"/>
    </source>
</evidence>
<sequence length="166" mass="18239">MVCGLDTSPSESPRDVRSEDVASISRSDLKEFREKSPKSFGSSESLNESISVTFVNEFEDVVDDSDPLRSTGVHCTAASIRLIATALMKALSSRKWVSFLASSKSLDHKLASSITSVFSSSLLYASLKKSTLSWMKKLSVSLASETSPIKVDEEHVVLLRHLFPMY</sequence>